<reference evidence="10 11" key="1">
    <citation type="submission" date="2022-02" db="EMBL/GenBank/DDBJ databases">
        <title>Shinella B3.7 sp. nov., isolated from Sediment (Zhairuo Island).</title>
        <authorList>
            <person name="Chen G."/>
        </authorList>
    </citation>
    <scope>NUCLEOTIDE SEQUENCE [LARGE SCALE GENOMIC DNA]</scope>
    <source>
        <strain evidence="10 11">B3.7</strain>
    </source>
</reference>
<feature type="transmembrane region" description="Helical" evidence="7">
    <location>
        <begin position="118"/>
        <end position="138"/>
    </location>
</feature>
<feature type="domain" description="Cation efflux protein transmembrane" evidence="8">
    <location>
        <begin position="20"/>
        <end position="207"/>
    </location>
</feature>
<evidence type="ECO:0000256" key="4">
    <source>
        <dbReference type="ARBA" id="ARBA00022692"/>
    </source>
</evidence>
<keyword evidence="6 7" id="KW-0472">Membrane</keyword>
<dbReference type="SUPFAM" id="SSF161111">
    <property type="entry name" value="Cation efflux protein transmembrane domain-like"/>
    <property type="match status" value="1"/>
</dbReference>
<dbReference type="Gene3D" id="1.20.1510.10">
    <property type="entry name" value="Cation efflux protein transmembrane domain"/>
    <property type="match status" value="1"/>
</dbReference>
<dbReference type="InterPro" id="IPR050291">
    <property type="entry name" value="CDF_Transporter"/>
</dbReference>
<dbReference type="PANTHER" id="PTHR43840:SF15">
    <property type="entry name" value="MITOCHONDRIAL METAL TRANSPORTER 1-RELATED"/>
    <property type="match status" value="1"/>
</dbReference>
<evidence type="ECO:0000313" key="11">
    <source>
        <dbReference type="Proteomes" id="UP001201844"/>
    </source>
</evidence>
<proteinExistence type="inferred from homology"/>
<keyword evidence="5 7" id="KW-1133">Transmembrane helix</keyword>
<dbReference type="PANTHER" id="PTHR43840">
    <property type="entry name" value="MITOCHONDRIAL METAL TRANSPORTER 1-RELATED"/>
    <property type="match status" value="1"/>
</dbReference>
<comment type="caution">
    <text evidence="10">The sequence shown here is derived from an EMBL/GenBank/DDBJ whole genome shotgun (WGS) entry which is preliminary data.</text>
</comment>
<gene>
    <name evidence="10" type="ORF">MKI86_04410</name>
</gene>
<evidence type="ECO:0000256" key="5">
    <source>
        <dbReference type="ARBA" id="ARBA00022989"/>
    </source>
</evidence>
<evidence type="ECO:0000256" key="7">
    <source>
        <dbReference type="SAM" id="Phobius"/>
    </source>
</evidence>
<evidence type="ECO:0000256" key="6">
    <source>
        <dbReference type="ARBA" id="ARBA00023136"/>
    </source>
</evidence>
<dbReference type="RefSeq" id="WP_241597982.1">
    <property type="nucleotide sequence ID" value="NZ_JAKVIN010000002.1"/>
</dbReference>
<feature type="transmembrane region" description="Helical" evidence="7">
    <location>
        <begin position="80"/>
        <end position="98"/>
    </location>
</feature>
<dbReference type="InterPro" id="IPR058533">
    <property type="entry name" value="Cation_efflux_TM"/>
</dbReference>
<dbReference type="InterPro" id="IPR027469">
    <property type="entry name" value="Cation_efflux_TMD_sf"/>
</dbReference>
<dbReference type="Gene3D" id="3.30.70.1350">
    <property type="entry name" value="Cation efflux protein, cytoplasmic domain"/>
    <property type="match status" value="1"/>
</dbReference>
<evidence type="ECO:0000313" key="10">
    <source>
        <dbReference type="EMBL" id="MCJ8148367.1"/>
    </source>
</evidence>
<feature type="transmembrane region" description="Helical" evidence="7">
    <location>
        <begin position="46"/>
        <end position="64"/>
    </location>
</feature>
<keyword evidence="11" id="KW-1185">Reference proteome</keyword>
<organism evidence="10 11">
    <name type="scientific">Shinella sedimenti</name>
    <dbReference type="NCBI Taxonomy" id="2919913"/>
    <lineage>
        <taxon>Bacteria</taxon>
        <taxon>Pseudomonadati</taxon>
        <taxon>Pseudomonadota</taxon>
        <taxon>Alphaproteobacteria</taxon>
        <taxon>Hyphomicrobiales</taxon>
        <taxon>Rhizobiaceae</taxon>
        <taxon>Shinella</taxon>
    </lineage>
</organism>
<keyword evidence="3" id="KW-0813">Transport</keyword>
<evidence type="ECO:0000256" key="1">
    <source>
        <dbReference type="ARBA" id="ARBA00004141"/>
    </source>
</evidence>
<name>A0ABT0CIC4_9HYPH</name>
<evidence type="ECO:0000256" key="2">
    <source>
        <dbReference type="ARBA" id="ARBA00008114"/>
    </source>
</evidence>
<sequence>MEKSDIRTVQRLALWGIPFAFFVMGLKLVAWWVTGSVALLSDAMESSVNVIAAIVAFAAISYAAKPADKTHPFGHHKAEYLSAVLEGVLIVVAALLIVKEALPAVFAPTPMEAPVLGLAINFAAAVLNAIWAMVLIRAGKRYRSPALAADGQHILSDVVTSVGVLVGLVLAILTGYAMLDPLLAVLVALNILYQGWKVITHSVDGLMDHAVEPAEAEAIKAAIAANATGSLGAHDLKTRRAGAATFVDFHLVVPAAMAVGNAHDICDRLEDAIRVVLPGAQIAIHVEPETEKAHGERVRMTAPDV</sequence>
<feature type="domain" description="Cation efflux protein cytoplasmic" evidence="9">
    <location>
        <begin position="213"/>
        <end position="289"/>
    </location>
</feature>
<dbReference type="Pfam" id="PF01545">
    <property type="entry name" value="Cation_efflux"/>
    <property type="match status" value="1"/>
</dbReference>
<dbReference type="NCBIfam" id="TIGR01297">
    <property type="entry name" value="CDF"/>
    <property type="match status" value="1"/>
</dbReference>
<dbReference type="EMBL" id="JAKVIN010000002">
    <property type="protein sequence ID" value="MCJ8148367.1"/>
    <property type="molecule type" value="Genomic_DNA"/>
</dbReference>
<comment type="subcellular location">
    <subcellularLocation>
        <location evidence="1">Membrane</location>
        <topology evidence="1">Multi-pass membrane protein</topology>
    </subcellularLocation>
</comment>
<evidence type="ECO:0000259" key="9">
    <source>
        <dbReference type="Pfam" id="PF16916"/>
    </source>
</evidence>
<dbReference type="InterPro" id="IPR036837">
    <property type="entry name" value="Cation_efflux_CTD_sf"/>
</dbReference>
<dbReference type="InterPro" id="IPR002524">
    <property type="entry name" value="Cation_efflux"/>
</dbReference>
<protein>
    <submittedName>
        <fullName evidence="10">Cation diffusion facilitator family transporter</fullName>
    </submittedName>
</protein>
<dbReference type="SUPFAM" id="SSF160240">
    <property type="entry name" value="Cation efflux protein cytoplasmic domain-like"/>
    <property type="match status" value="1"/>
</dbReference>
<feature type="transmembrane region" description="Helical" evidence="7">
    <location>
        <begin position="12"/>
        <end position="34"/>
    </location>
</feature>
<feature type="transmembrane region" description="Helical" evidence="7">
    <location>
        <begin position="158"/>
        <end position="176"/>
    </location>
</feature>
<accession>A0ABT0CIC4</accession>
<evidence type="ECO:0000259" key="8">
    <source>
        <dbReference type="Pfam" id="PF01545"/>
    </source>
</evidence>
<keyword evidence="4 7" id="KW-0812">Transmembrane</keyword>
<dbReference type="Pfam" id="PF16916">
    <property type="entry name" value="ZT_dimer"/>
    <property type="match status" value="1"/>
</dbReference>
<dbReference type="InterPro" id="IPR027470">
    <property type="entry name" value="Cation_efflux_CTD"/>
</dbReference>
<evidence type="ECO:0000256" key="3">
    <source>
        <dbReference type="ARBA" id="ARBA00022448"/>
    </source>
</evidence>
<dbReference type="Proteomes" id="UP001201844">
    <property type="component" value="Unassembled WGS sequence"/>
</dbReference>
<comment type="similarity">
    <text evidence="2">Belongs to the cation diffusion facilitator (CDF) transporter (TC 2.A.4) family.</text>
</comment>